<evidence type="ECO:0000256" key="2">
    <source>
        <dbReference type="ARBA" id="ARBA00002764"/>
    </source>
</evidence>
<dbReference type="GO" id="GO:0009011">
    <property type="term" value="F:alpha-1,4-glucan glucosyltransferase (ADP-glucose donor) activity"/>
    <property type="evidence" value="ECO:0007669"/>
    <property type="project" value="UniProtKB-UniRule"/>
</dbReference>
<evidence type="ECO:0000313" key="11">
    <source>
        <dbReference type="EMBL" id="KGE73561.1"/>
    </source>
</evidence>
<comment type="catalytic activity">
    <reaction evidence="1 8">
        <text>[(1-&gt;4)-alpha-D-glucosyl](n) + ADP-alpha-D-glucose = [(1-&gt;4)-alpha-D-glucosyl](n+1) + ADP + H(+)</text>
        <dbReference type="Rhea" id="RHEA:18189"/>
        <dbReference type="Rhea" id="RHEA-COMP:9584"/>
        <dbReference type="Rhea" id="RHEA-COMP:9587"/>
        <dbReference type="ChEBI" id="CHEBI:15378"/>
        <dbReference type="ChEBI" id="CHEBI:15444"/>
        <dbReference type="ChEBI" id="CHEBI:57498"/>
        <dbReference type="ChEBI" id="CHEBI:456216"/>
        <dbReference type="EC" id="2.4.1.21"/>
    </reaction>
</comment>
<dbReference type="Pfam" id="PF08323">
    <property type="entry name" value="Glyco_transf_5"/>
    <property type="match status" value="1"/>
</dbReference>
<evidence type="ECO:0000256" key="8">
    <source>
        <dbReference type="HAMAP-Rule" id="MF_00484"/>
    </source>
</evidence>
<feature type="domain" description="Glycosyl transferase family 1" evidence="9">
    <location>
        <begin position="291"/>
        <end position="415"/>
    </location>
</feature>
<name>A0A098R1A7_9SPIO</name>
<dbReference type="SUPFAM" id="SSF53756">
    <property type="entry name" value="UDP-Glycosyltransferase/glycogen phosphorylase"/>
    <property type="match status" value="1"/>
</dbReference>
<evidence type="ECO:0000259" key="9">
    <source>
        <dbReference type="Pfam" id="PF00534"/>
    </source>
</evidence>
<sequence>MNILMVTSEAYPYAKSGGLADVIPNLAQELASLGHSVKIVMPRYYGITRDLLEKHPAPLGIPMGSTELWAGVFHTHIPETSVEVYFIEHEELYGRDGIYGDSQVPVYPDNAKRFAVLCRASFQLCKLLQWFPDIIHGHDWTAGPAMAYLKTIESAGPFRHTRGVFTIHNIGYQGIFPPEDFPQLGLSPEDFTRRGFSYHNNMCYLQAGLVNADLVTTVSPGYAQEVLEPELGFGMDGILRKKGTYFQGILNGMDYNIWNPGHDQLIPYPYDFRTLENKGLNKNLIQEEAGLPISAKTPLIGIVSRLVTQKGFKTMVEEDGRVLREICNLPAQVLVLGTGEPWIEKALVALADEIPNLRVYIRYNEKMSHLIQAASDFFLMPSLYEPCGLTQMYALRYGTVPIVSPTGGLKDTVVDVPQNPTTLSDQDQEATGFYLPEPLTAQGMIDGIQRAIGYYTSNPAMIREMQIRGMKLRFDWKAAAREYLDFYTLA</sequence>
<keyword evidence="12" id="KW-1185">Reference proteome</keyword>
<reference evidence="11 12" key="1">
    <citation type="submission" date="2014-05" db="EMBL/GenBank/DDBJ databases">
        <title>De novo Genome Sequence of Spirocheata sp.</title>
        <authorList>
            <person name="Shivani Y."/>
            <person name="Subhash Y."/>
            <person name="Tushar L."/>
            <person name="Sasikala C."/>
            <person name="Ramana C.V."/>
        </authorList>
    </citation>
    <scope>NUCLEOTIDE SEQUENCE [LARGE SCALE GENOMIC DNA]</scope>
    <source>
        <strain evidence="11 12">JC230</strain>
    </source>
</reference>
<keyword evidence="7 8" id="KW-0320">Glycogen biosynthesis</keyword>
<accession>A0A098R1A7</accession>
<dbReference type="InterPro" id="IPR013534">
    <property type="entry name" value="Starch_synth_cat_dom"/>
</dbReference>
<feature type="domain" description="Starch synthase catalytic" evidence="10">
    <location>
        <begin position="2"/>
        <end position="241"/>
    </location>
</feature>
<dbReference type="NCBIfam" id="TIGR02095">
    <property type="entry name" value="glgA"/>
    <property type="match status" value="1"/>
</dbReference>
<evidence type="ECO:0000256" key="1">
    <source>
        <dbReference type="ARBA" id="ARBA00001478"/>
    </source>
</evidence>
<dbReference type="PANTHER" id="PTHR45825">
    <property type="entry name" value="GRANULE-BOUND STARCH SYNTHASE 1, CHLOROPLASTIC/AMYLOPLASTIC"/>
    <property type="match status" value="1"/>
</dbReference>
<dbReference type="Gene3D" id="3.40.50.2000">
    <property type="entry name" value="Glycogen Phosphorylase B"/>
    <property type="match status" value="2"/>
</dbReference>
<comment type="caution">
    <text evidence="11">The sequence shown here is derived from an EMBL/GenBank/DDBJ whole genome shotgun (WGS) entry which is preliminary data.</text>
</comment>
<evidence type="ECO:0000256" key="3">
    <source>
        <dbReference type="ARBA" id="ARBA00004964"/>
    </source>
</evidence>
<comment type="similarity">
    <text evidence="4 8">Belongs to the glycosyltransferase 1 family. Bacterial/plant glycogen synthase subfamily.</text>
</comment>
<evidence type="ECO:0000256" key="7">
    <source>
        <dbReference type="ARBA" id="ARBA00023056"/>
    </source>
</evidence>
<dbReference type="UniPathway" id="UPA00164"/>
<dbReference type="GO" id="GO:0005978">
    <property type="term" value="P:glycogen biosynthetic process"/>
    <property type="evidence" value="ECO:0007669"/>
    <property type="project" value="UniProtKB-UniRule"/>
</dbReference>
<evidence type="ECO:0000256" key="5">
    <source>
        <dbReference type="ARBA" id="ARBA00022676"/>
    </source>
</evidence>
<keyword evidence="6 8" id="KW-0808">Transferase</keyword>
<proteinExistence type="inferred from homology"/>
<evidence type="ECO:0000256" key="6">
    <source>
        <dbReference type="ARBA" id="ARBA00022679"/>
    </source>
</evidence>
<dbReference type="Proteomes" id="UP000029692">
    <property type="component" value="Unassembled WGS sequence"/>
</dbReference>
<comment type="function">
    <text evidence="2 8">Synthesizes alpha-1,4-glucan chains using ADP-glucose.</text>
</comment>
<dbReference type="HAMAP" id="MF_00484">
    <property type="entry name" value="Glycogen_synth"/>
    <property type="match status" value="1"/>
</dbReference>
<dbReference type="InterPro" id="IPR001296">
    <property type="entry name" value="Glyco_trans_1"/>
</dbReference>
<dbReference type="Pfam" id="PF00534">
    <property type="entry name" value="Glycos_transf_1"/>
    <property type="match status" value="1"/>
</dbReference>
<dbReference type="EC" id="2.4.1.21" evidence="8"/>
<dbReference type="GO" id="GO:0004373">
    <property type="term" value="F:alpha-1,4-glucan glucosyltransferase (UDP-glucose donor) activity"/>
    <property type="evidence" value="ECO:0007669"/>
    <property type="project" value="InterPro"/>
</dbReference>
<protein>
    <recommendedName>
        <fullName evidence="8">Glycogen synthase</fullName>
        <ecNumber evidence="8">2.4.1.21</ecNumber>
    </recommendedName>
    <alternativeName>
        <fullName evidence="8">Starch [bacterial glycogen] synthase</fullName>
    </alternativeName>
</protein>
<comment type="pathway">
    <text evidence="3 8">Glycan biosynthesis; glycogen biosynthesis.</text>
</comment>
<feature type="binding site" evidence="8">
    <location>
        <position position="15"/>
    </location>
    <ligand>
        <name>ADP-alpha-D-glucose</name>
        <dbReference type="ChEBI" id="CHEBI:57498"/>
    </ligand>
</feature>
<dbReference type="AlphaFoldDB" id="A0A098R1A7"/>
<dbReference type="STRING" id="1480694.DC28_02550"/>
<gene>
    <name evidence="8" type="primary">glgA</name>
    <name evidence="11" type="ORF">DC28_02550</name>
</gene>
<evidence type="ECO:0000256" key="4">
    <source>
        <dbReference type="ARBA" id="ARBA00010281"/>
    </source>
</evidence>
<dbReference type="InterPro" id="IPR011835">
    <property type="entry name" value="GS/SS"/>
</dbReference>
<dbReference type="EMBL" id="JNUP01000023">
    <property type="protein sequence ID" value="KGE73561.1"/>
    <property type="molecule type" value="Genomic_DNA"/>
</dbReference>
<keyword evidence="5 8" id="KW-0328">Glycosyltransferase</keyword>
<organism evidence="11 12">
    <name type="scientific">Spirochaeta lutea</name>
    <dbReference type="NCBI Taxonomy" id="1480694"/>
    <lineage>
        <taxon>Bacteria</taxon>
        <taxon>Pseudomonadati</taxon>
        <taxon>Spirochaetota</taxon>
        <taxon>Spirochaetia</taxon>
        <taxon>Spirochaetales</taxon>
        <taxon>Spirochaetaceae</taxon>
        <taxon>Spirochaeta</taxon>
    </lineage>
</organism>
<dbReference type="eggNOG" id="COG0297">
    <property type="taxonomic scope" value="Bacteria"/>
</dbReference>
<evidence type="ECO:0000313" key="12">
    <source>
        <dbReference type="Proteomes" id="UP000029692"/>
    </source>
</evidence>
<dbReference type="CDD" id="cd03791">
    <property type="entry name" value="GT5_Glycogen_synthase_DULL1-like"/>
    <property type="match status" value="1"/>
</dbReference>
<dbReference type="PANTHER" id="PTHR45825:SF11">
    <property type="entry name" value="ALPHA AMYLASE DOMAIN-CONTAINING PROTEIN"/>
    <property type="match status" value="1"/>
</dbReference>
<evidence type="ECO:0000259" key="10">
    <source>
        <dbReference type="Pfam" id="PF08323"/>
    </source>
</evidence>